<evidence type="ECO:0000259" key="2">
    <source>
        <dbReference type="Pfam" id="PF26390"/>
    </source>
</evidence>
<dbReference type="RefSeq" id="WP_316410627.1">
    <property type="nucleotide sequence ID" value="NZ_AP027081.1"/>
</dbReference>
<feature type="domain" description="Magnetosome protein MamS/MamX" evidence="2">
    <location>
        <begin position="43"/>
        <end position="123"/>
    </location>
</feature>
<dbReference type="KEGG" id="msea:METESE_31730"/>
<dbReference type="EMBL" id="AP027081">
    <property type="protein sequence ID" value="BDU78215.1"/>
    <property type="molecule type" value="Genomic_DNA"/>
</dbReference>
<accession>A0AA48KEM4</accession>
<evidence type="ECO:0000313" key="3">
    <source>
        <dbReference type="EMBL" id="BDU78215.1"/>
    </source>
</evidence>
<name>A0AA48KEM4_9BACT</name>
<reference evidence="3" key="1">
    <citation type="journal article" date="2023" name="Int. J. Syst. Evol. Microbiol.">
        <title>Mesoterricola silvestris gen. nov., sp. nov., Mesoterricola sediminis sp. nov., Geothrix oryzae sp. nov., Geothrix edaphica sp. nov., Geothrix rubra sp. nov., and Geothrix limicola sp. nov., six novel members of Acidobacteriota isolated from soils.</title>
        <authorList>
            <person name="Itoh H."/>
            <person name="Sugisawa Y."/>
            <person name="Mise K."/>
            <person name="Xu Z."/>
            <person name="Kuniyasu M."/>
            <person name="Ushijima N."/>
            <person name="Kawano K."/>
            <person name="Kobayashi E."/>
            <person name="Shiratori Y."/>
            <person name="Masuda Y."/>
            <person name="Senoo K."/>
        </authorList>
    </citation>
    <scope>NUCLEOTIDE SEQUENCE</scope>
    <source>
        <strain evidence="3">W786</strain>
    </source>
</reference>
<feature type="signal peptide" evidence="1">
    <location>
        <begin position="1"/>
        <end position="21"/>
    </location>
</feature>
<evidence type="ECO:0000256" key="1">
    <source>
        <dbReference type="SAM" id="SignalP"/>
    </source>
</evidence>
<organism evidence="3 4">
    <name type="scientific">Mesoterricola sediminis</name>
    <dbReference type="NCBI Taxonomy" id="2927980"/>
    <lineage>
        <taxon>Bacteria</taxon>
        <taxon>Pseudomonadati</taxon>
        <taxon>Acidobacteriota</taxon>
        <taxon>Holophagae</taxon>
        <taxon>Holophagales</taxon>
        <taxon>Holophagaceae</taxon>
        <taxon>Mesoterricola</taxon>
    </lineage>
</organism>
<proteinExistence type="predicted"/>
<sequence>MKHLPLLSLVLSMGTLGIAHQAPPPPPASGQPPRMQYDLSQEQTLQGTVARIQTRGQGPMNMVMLTFTVASGSRTVCVGPEGMLARRGLALAIGDALTILGASTQGPDGEVFMARTVTREGTTVDLLDSQGQPIRASH</sequence>
<keyword evidence="4" id="KW-1185">Reference proteome</keyword>
<gene>
    <name evidence="3" type="ORF">METESE_31730</name>
</gene>
<dbReference type="AlphaFoldDB" id="A0AA48KEM4"/>
<protein>
    <recommendedName>
        <fullName evidence="2">Magnetosome protein MamS/MamX domain-containing protein</fullName>
    </recommendedName>
</protein>
<dbReference type="Pfam" id="PF26390">
    <property type="entry name" value="MamS_MamX"/>
    <property type="match status" value="1"/>
</dbReference>
<dbReference type="Proteomes" id="UP001228113">
    <property type="component" value="Chromosome"/>
</dbReference>
<dbReference type="InterPro" id="IPR058837">
    <property type="entry name" value="MamS_MamX_dom"/>
</dbReference>
<keyword evidence="1" id="KW-0732">Signal</keyword>
<evidence type="ECO:0000313" key="4">
    <source>
        <dbReference type="Proteomes" id="UP001228113"/>
    </source>
</evidence>
<feature type="chain" id="PRO_5041200409" description="Magnetosome protein MamS/MamX domain-containing protein" evidence="1">
    <location>
        <begin position="22"/>
        <end position="138"/>
    </location>
</feature>